<keyword evidence="4" id="KW-0732">Signal</keyword>
<feature type="domain" description="Laminin EGF-like" evidence="16">
    <location>
        <begin position="86"/>
        <end position="133"/>
    </location>
</feature>
<feature type="domain" description="Laminin G" evidence="15">
    <location>
        <begin position="2137"/>
        <end position="2310"/>
    </location>
</feature>
<evidence type="ECO:0000256" key="10">
    <source>
        <dbReference type="ARBA" id="ARBA00023292"/>
    </source>
</evidence>
<feature type="disulfide bond" evidence="12">
    <location>
        <begin position="660"/>
        <end position="669"/>
    </location>
</feature>
<dbReference type="PROSITE" id="PS01248">
    <property type="entry name" value="EGF_LAM_1"/>
    <property type="match status" value="4"/>
</dbReference>
<dbReference type="SUPFAM" id="SSF49899">
    <property type="entry name" value="Concanavalin A-like lectins/glucanases"/>
    <property type="match status" value="5"/>
</dbReference>
<feature type="disulfide bond" evidence="12">
    <location>
        <begin position="134"/>
        <end position="146"/>
    </location>
</feature>
<evidence type="ECO:0000256" key="7">
    <source>
        <dbReference type="ARBA" id="ARBA00023054"/>
    </source>
</evidence>
<feature type="disulfide bond" evidence="12">
    <location>
        <begin position="58"/>
        <end position="67"/>
    </location>
</feature>
<feature type="disulfide bond" evidence="12">
    <location>
        <begin position="708"/>
        <end position="717"/>
    </location>
</feature>
<reference evidence="18" key="1">
    <citation type="submission" date="2020-11" db="EMBL/GenBank/DDBJ databases">
        <authorList>
            <person name="Tran Van P."/>
        </authorList>
    </citation>
    <scope>NUCLEOTIDE SEQUENCE</scope>
</reference>
<dbReference type="SMART" id="SM00180">
    <property type="entry name" value="EGF_Lam"/>
    <property type="match status" value="11"/>
</dbReference>
<evidence type="ECO:0000256" key="12">
    <source>
        <dbReference type="PROSITE-ProRule" id="PRU00460"/>
    </source>
</evidence>
<name>A0A7R9LAT9_9ACAR</name>
<feature type="disulfide bond" evidence="12">
    <location>
        <begin position="687"/>
        <end position="699"/>
    </location>
</feature>
<feature type="domain" description="Laminin EGF-like" evidence="16">
    <location>
        <begin position="687"/>
        <end position="734"/>
    </location>
</feature>
<evidence type="ECO:0000256" key="3">
    <source>
        <dbReference type="ARBA" id="ARBA00022530"/>
    </source>
</evidence>
<feature type="domain" description="Laminin EGF-like" evidence="16">
    <location>
        <begin position="41"/>
        <end position="85"/>
    </location>
</feature>
<feature type="disulfide bond" evidence="12">
    <location>
        <begin position="564"/>
        <end position="573"/>
    </location>
</feature>
<dbReference type="Pfam" id="PF00052">
    <property type="entry name" value="Laminin_B"/>
    <property type="match status" value="1"/>
</dbReference>
<feature type="region of interest" description="Disordered" evidence="14">
    <location>
        <begin position="1897"/>
        <end position="1916"/>
    </location>
</feature>
<evidence type="ECO:0000256" key="11">
    <source>
        <dbReference type="PROSITE-ProRule" id="PRU00122"/>
    </source>
</evidence>
<dbReference type="FunFam" id="2.10.25.10:FF:000407">
    <property type="entry name" value="Laminin subunit alpha-3"/>
    <property type="match status" value="1"/>
</dbReference>
<feature type="domain" description="Laminin EGF-like" evidence="16">
    <location>
        <begin position="593"/>
        <end position="639"/>
    </location>
</feature>
<keyword evidence="8 12" id="KW-1015">Disulfide bond</keyword>
<feature type="disulfide bond" evidence="11">
    <location>
        <begin position="2283"/>
        <end position="2310"/>
    </location>
</feature>
<dbReference type="Pfam" id="PF00054">
    <property type="entry name" value="Laminin_G_1"/>
    <property type="match status" value="1"/>
</dbReference>
<dbReference type="OrthoDB" id="10011303at2759"/>
<dbReference type="InterPro" id="IPR056863">
    <property type="entry name" value="LMN_ATRN_NET-like_EGF"/>
</dbReference>
<feature type="disulfide bond" evidence="12">
    <location>
        <begin position="576"/>
        <end position="590"/>
    </location>
</feature>
<feature type="domain" description="Laminin G" evidence="15">
    <location>
        <begin position="1298"/>
        <end position="1515"/>
    </location>
</feature>
<keyword evidence="9" id="KW-0325">Glycoprotein</keyword>
<feature type="disulfide bond" evidence="12">
    <location>
        <begin position="109"/>
        <end position="118"/>
    </location>
</feature>
<evidence type="ECO:0000256" key="13">
    <source>
        <dbReference type="SAM" id="Coils"/>
    </source>
</evidence>
<feature type="domain" description="Laminin EGF-like" evidence="16">
    <location>
        <begin position="1"/>
        <end position="40"/>
    </location>
</feature>
<dbReference type="Pfam" id="PF06009">
    <property type="entry name" value="Laminin_II"/>
    <property type="match status" value="1"/>
</dbReference>
<keyword evidence="19" id="KW-1185">Reference proteome</keyword>
<evidence type="ECO:0000313" key="18">
    <source>
        <dbReference type="EMBL" id="CAD7637210.1"/>
    </source>
</evidence>
<dbReference type="Gene3D" id="2.10.25.10">
    <property type="entry name" value="Laminin"/>
    <property type="match status" value="11"/>
</dbReference>
<keyword evidence="2" id="KW-0964">Secreted</keyword>
<dbReference type="Pfam" id="PF24973">
    <property type="entry name" value="EGF_LMN_ATRN"/>
    <property type="match status" value="1"/>
</dbReference>
<dbReference type="PROSITE" id="PS51115">
    <property type="entry name" value="LAMININ_IVA"/>
    <property type="match status" value="1"/>
</dbReference>
<dbReference type="GO" id="GO:0009888">
    <property type="term" value="P:tissue development"/>
    <property type="evidence" value="ECO:0007669"/>
    <property type="project" value="TreeGrafter"/>
</dbReference>
<feature type="domain" description="Laminin G" evidence="15">
    <location>
        <begin position="1698"/>
        <end position="1872"/>
    </location>
</feature>
<evidence type="ECO:0000256" key="4">
    <source>
        <dbReference type="ARBA" id="ARBA00022729"/>
    </source>
</evidence>
<evidence type="ECO:0000259" key="17">
    <source>
        <dbReference type="PROSITE" id="PS51115"/>
    </source>
</evidence>
<keyword evidence="7 13" id="KW-0175">Coiled coil</keyword>
<dbReference type="PRINTS" id="PR00011">
    <property type="entry name" value="EGFLAMININ"/>
</dbReference>
<feature type="domain" description="Laminin EGF-like" evidence="16">
    <location>
        <begin position="540"/>
        <end position="592"/>
    </location>
</feature>
<evidence type="ECO:0000256" key="14">
    <source>
        <dbReference type="SAM" id="MobiDB-lite"/>
    </source>
</evidence>
<dbReference type="InterPro" id="IPR050440">
    <property type="entry name" value="Laminin/Netrin_ECM"/>
</dbReference>
<dbReference type="PROSITE" id="PS50025">
    <property type="entry name" value="LAM_G_DOMAIN"/>
    <property type="match status" value="5"/>
</dbReference>
<feature type="disulfide bond" evidence="11">
    <location>
        <begin position="1845"/>
        <end position="1872"/>
    </location>
</feature>
<dbReference type="InterPro" id="IPR013320">
    <property type="entry name" value="ConA-like_dom_sf"/>
</dbReference>
<feature type="domain" description="Laminin EGF-like" evidence="16">
    <location>
        <begin position="640"/>
        <end position="686"/>
    </location>
</feature>
<dbReference type="InterPro" id="IPR010307">
    <property type="entry name" value="Laminin_dom_II"/>
</dbReference>
<feature type="disulfide bond" evidence="12">
    <location>
        <begin position="155"/>
        <end position="164"/>
    </location>
</feature>
<evidence type="ECO:0000259" key="15">
    <source>
        <dbReference type="PROSITE" id="PS50025"/>
    </source>
</evidence>
<evidence type="ECO:0000256" key="5">
    <source>
        <dbReference type="ARBA" id="ARBA00022737"/>
    </source>
</evidence>
<feature type="disulfide bond" evidence="12">
    <location>
        <begin position="612"/>
        <end position="621"/>
    </location>
</feature>
<dbReference type="GO" id="GO:0005604">
    <property type="term" value="C:basement membrane"/>
    <property type="evidence" value="ECO:0007669"/>
    <property type="project" value="UniProtKB-SubCell"/>
</dbReference>
<feature type="region of interest" description="Disordered" evidence="14">
    <location>
        <begin position="1921"/>
        <end position="1940"/>
    </location>
</feature>
<feature type="compositionally biased region" description="Acidic residues" evidence="14">
    <location>
        <begin position="1360"/>
        <end position="1369"/>
    </location>
</feature>
<proteinExistence type="predicted"/>
<feature type="disulfide bond" evidence="12">
    <location>
        <begin position="136"/>
        <end position="153"/>
    </location>
</feature>
<evidence type="ECO:0000256" key="8">
    <source>
        <dbReference type="ARBA" id="ARBA00023157"/>
    </source>
</evidence>
<dbReference type="InterPro" id="IPR000034">
    <property type="entry name" value="Laminin_IV"/>
</dbReference>
<dbReference type="PANTHER" id="PTHR10574">
    <property type="entry name" value="NETRIN/LAMININ-RELATED"/>
    <property type="match status" value="1"/>
</dbReference>
<feature type="region of interest" description="Disordered" evidence="14">
    <location>
        <begin position="1352"/>
        <end position="1372"/>
    </location>
</feature>
<dbReference type="CDD" id="cd00055">
    <property type="entry name" value="EGF_Lam"/>
    <property type="match status" value="11"/>
</dbReference>
<organism evidence="18">
    <name type="scientific">Oppiella nova</name>
    <dbReference type="NCBI Taxonomy" id="334625"/>
    <lineage>
        <taxon>Eukaryota</taxon>
        <taxon>Metazoa</taxon>
        <taxon>Ecdysozoa</taxon>
        <taxon>Arthropoda</taxon>
        <taxon>Chelicerata</taxon>
        <taxon>Arachnida</taxon>
        <taxon>Acari</taxon>
        <taxon>Acariformes</taxon>
        <taxon>Sarcoptiformes</taxon>
        <taxon>Oribatida</taxon>
        <taxon>Brachypylina</taxon>
        <taxon>Oppioidea</taxon>
        <taxon>Oppiidae</taxon>
        <taxon>Oppiella</taxon>
    </lineage>
</organism>
<keyword evidence="6" id="KW-0084">Basement membrane</keyword>
<dbReference type="CDD" id="cd00110">
    <property type="entry name" value="LamG"/>
    <property type="match status" value="5"/>
</dbReference>
<keyword evidence="3" id="KW-0272">Extracellular matrix</keyword>
<dbReference type="Proteomes" id="UP000728032">
    <property type="component" value="Unassembled WGS sequence"/>
</dbReference>
<dbReference type="SMART" id="SM00181">
    <property type="entry name" value="EGF"/>
    <property type="match status" value="8"/>
</dbReference>
<keyword evidence="10 12" id="KW-0424">Laminin EGF-like domain</keyword>
<dbReference type="SMART" id="SM00281">
    <property type="entry name" value="LamB"/>
    <property type="match status" value="1"/>
</dbReference>
<evidence type="ECO:0000256" key="9">
    <source>
        <dbReference type="ARBA" id="ARBA00023180"/>
    </source>
</evidence>
<dbReference type="InterPro" id="IPR002049">
    <property type="entry name" value="LE_dom"/>
</dbReference>
<evidence type="ECO:0000259" key="16">
    <source>
        <dbReference type="PROSITE" id="PS50027"/>
    </source>
</evidence>
<comment type="caution">
    <text evidence="12">Lacks conserved residue(s) required for the propagation of feature annotation.</text>
</comment>
<feature type="domain" description="Laminin EGF-like" evidence="16">
    <location>
        <begin position="134"/>
        <end position="184"/>
    </location>
</feature>
<dbReference type="InterPro" id="IPR001791">
    <property type="entry name" value="Laminin_G"/>
</dbReference>
<feature type="disulfide bond" evidence="12">
    <location>
        <begin position="455"/>
        <end position="464"/>
    </location>
</feature>
<gene>
    <name evidence="18" type="ORF">ONB1V03_LOCUS679</name>
</gene>
<evidence type="ECO:0000256" key="6">
    <source>
        <dbReference type="ARBA" id="ARBA00022869"/>
    </source>
</evidence>
<feature type="domain" description="Laminin G" evidence="15">
    <location>
        <begin position="1942"/>
        <end position="2131"/>
    </location>
</feature>
<dbReference type="Gene3D" id="2.60.120.200">
    <property type="match status" value="5"/>
</dbReference>
<feature type="domain" description="Laminin G" evidence="15">
    <location>
        <begin position="1522"/>
        <end position="1691"/>
    </location>
</feature>
<dbReference type="GO" id="GO:0009887">
    <property type="term" value="P:animal organ morphogenesis"/>
    <property type="evidence" value="ECO:0007669"/>
    <property type="project" value="TreeGrafter"/>
</dbReference>
<dbReference type="PROSITE" id="PS50027">
    <property type="entry name" value="EGF_LAM_2"/>
    <property type="match status" value="9"/>
</dbReference>
<dbReference type="FunFam" id="2.10.25.10:FF:000074">
    <property type="entry name" value="Laminin subunit alpha"/>
    <property type="match status" value="1"/>
</dbReference>
<protein>
    <submittedName>
        <fullName evidence="18">Uncharacterized protein</fullName>
    </submittedName>
</protein>
<evidence type="ECO:0000256" key="1">
    <source>
        <dbReference type="ARBA" id="ARBA00004302"/>
    </source>
</evidence>
<dbReference type="Pfam" id="PF02210">
    <property type="entry name" value="Laminin_G_2"/>
    <property type="match status" value="4"/>
</dbReference>
<dbReference type="EMBL" id="CAJPVJ010000061">
    <property type="protein sequence ID" value="CAG2159955.1"/>
    <property type="molecule type" value="Genomic_DNA"/>
</dbReference>
<feature type="domain" description="Laminin IV type A" evidence="17">
    <location>
        <begin position="206"/>
        <end position="402"/>
    </location>
</feature>
<feature type="disulfide bond" evidence="12">
    <location>
        <begin position="689"/>
        <end position="706"/>
    </location>
</feature>
<feature type="disulfide bond" evidence="12">
    <location>
        <begin position="16"/>
        <end position="25"/>
    </location>
</feature>
<dbReference type="InterPro" id="IPR000742">
    <property type="entry name" value="EGF"/>
</dbReference>
<feature type="domain" description="Laminin EGF-like" evidence="16">
    <location>
        <begin position="436"/>
        <end position="485"/>
    </location>
</feature>
<accession>A0A7R9LAT9</accession>
<dbReference type="Pfam" id="PF00053">
    <property type="entry name" value="EGF_laminin"/>
    <property type="match status" value="9"/>
</dbReference>
<evidence type="ECO:0000313" key="19">
    <source>
        <dbReference type="Proteomes" id="UP000728032"/>
    </source>
</evidence>
<dbReference type="FunFam" id="2.10.25.10:FF:000106">
    <property type="entry name" value="Heparan sulfate proteoglycan 2"/>
    <property type="match status" value="1"/>
</dbReference>
<dbReference type="PANTHER" id="PTHR10574:SF406">
    <property type="entry name" value="LAMININ SUBUNIT ALPHA 5"/>
    <property type="match status" value="1"/>
</dbReference>
<dbReference type="EMBL" id="OC914886">
    <property type="protein sequence ID" value="CAD7637210.1"/>
    <property type="molecule type" value="Genomic_DNA"/>
</dbReference>
<keyword evidence="5" id="KW-0677">Repeat</keyword>
<dbReference type="GO" id="GO:0007155">
    <property type="term" value="P:cell adhesion"/>
    <property type="evidence" value="ECO:0007669"/>
    <property type="project" value="InterPro"/>
</dbReference>
<evidence type="ECO:0000256" key="2">
    <source>
        <dbReference type="ARBA" id="ARBA00022525"/>
    </source>
</evidence>
<dbReference type="FunFam" id="2.10.25.10:FF:000135">
    <property type="entry name" value="Laminin subunit beta 4"/>
    <property type="match status" value="1"/>
</dbReference>
<dbReference type="SUPFAM" id="SSF57196">
    <property type="entry name" value="EGF/Laminin"/>
    <property type="match status" value="9"/>
</dbReference>
<sequence length="2313" mass="256762">MEEPFPCKGFGGQCNCKPNVIGRTCSRCKTGFYGFPHCKACNCPSTAVCHQVTGECICPRGVTGEQCNKCLPLTFGFDPIIGCVDCDCEPYGVQNRDLQCDVDTGNCNCKRNIIGRTCNKCKHGFWSYPHCQLCKCDLRGATENICDQRTSRCYCKENVDGEYCDQCKRDSYNLEESNVLGCTKCFCFGTTDRCNPSSLVTIQILDMDKGWKVVTLLFTDTMHMEVHPISRDHVKVEYESGGRVKAKQPALRPTDSSANFILYFSLPEEYLGNRITSYGGVLRYKLHNTVDREKSDATGMVAADLVLEGHNITIIHEHIEQPTLDDPFEFNTTLVEREFRHLNGHEVTREQMMMVLVALDAIYIRGTYFEPISEIYVENVLLDKGVEGRRIAGAPKASTVEQCVCKPNYRGTSCEECAPGYYRAPTGPYLGFCVPCSCNGKSSECDPVTGKCFNCQYNTEGDHCERCISGYHGDATRGTPYDCLICACPLPLASNNCEVSPNGLEISCQCKTGYYGSRCDVCAAGHFGRPEVIGSSCQTCNCSGNIDYTNPGSCESTTGECIQCLHNTTGRACELCDSGFFGDAIHMKNCSKCSCDECGTDVCNHYTGDCKCRTNVIGNTCDRCAPDHWGYRTCGGCRKCLCQMGAIGTACDDETGQCKCKPGVLGQRCDTCEPGYWKYSQFGCTSCNCAEKYSYGAVCDQNTGQCQCLPGVVGERCDSCPHRWVFIAKTGCRECGPCVHELLDDTDALKELIDPLRHEMQNTSSTVFAYRRLNHMNKSSLRAEELVEEMKKNPKQIDLLPLFTKAQNLNQESDSLLSKSESALKEVAKVLVEALSVRDDSAMSDQLIREAIVKSSLVVEDLKKLEEGFQLASALIGQSIERRIAEAERMAQEVRNKSFADMHNKTELEEAKKLLERVTLFKEPSFATKRQINDTNVNVVNVIKLLSELMNRSHESLKIIVKVEELNKQILNRHFDRDISNLKTDSEGVLEIVNKSRDLLEETKKALTPTESLIIDLAQMSRRLTTDTIKFNDSMIKSQTETNQIGPFITKAESHASSLRRQSDELDRMFAGTRLRANDPLRAANAFNSIAEALDNATKSSKDVIISAERVSTDETLNELIKHKDKSHDLSKESRKSSIKIESDLANPLNRALLRVNDIEKQTNILLTNKSLINENLKILSDLKSLQELSKKSTAAAEIADMATKKSNDNIGVLAARIEEIEKKAAEVPKDMNAVKSDIRASRDLIEHIYTQSLDKNRIEEAKNKYEKLKTLRDGYKVKISDLQRKIDLARHQANRIKLAAEFRSDSYLQLNNPDSLRESATHTKLSLFFRTTEPNGLLAYIGNPIAISKKPKLKRSEPSDDADTDEEQTISSKRKVSSDFMSLEIISGNVVLNWDLGVGTSTPIRNDKYVSDWKWHQVIVERIGRSIQLVVKSQNEKDSVVETSSQGPASVFNLDERYSRIFIGGIPDYVQVQKEVQYKRYKGQVEDVVLGEGPLGLWNFKDSDHVLGAKEREALVDLDSAEGLYFDGTGYAILSRGRLNLTKDTYIRLKFKTFAKEGLLLLLGHERDFLALELKDGFVYFKYDLGSGPYMLKSNITTNDGKWHTIQANRQEKGGIISLDGVFGDQGDAIGLNTELSTTDDIYIGGYPNHHHYYEVTNVDFEGCIKELQIGTDRQNLQNVKEVLGAVPGCLTTAGRTASFTNESTGYVAIESNLNLERNVQITLNFKTSDPNGLLFYVSNSDLSSHLAIYLESGTLSLRVQPGGSIRTEHRTYNDKQWHFITASFTPERLRLDVDDINSFTIETTEKNELIVGENNTIYFGGLPTQISSHANFVSSIPTYFVGCLGDATVNEKFQNFADASHKPNASLTSCPLTEHKSFDNSDEEIRALTEAIKVTDGPTPATSTSAPFIPPRASIQPPPTGQCRLSSVPAEDNTPSPPNVVRFGDTHWSRHEFEISSEVANGLLEESGFQIEFKTTHEEGVIFYVTSVNHIDYVSLYLLEGKVHYAWDCGSGRAIIPSNNVYSDGQWHKVTFSRKGRNGILRIDDGKEEFTGFSNGATNSLNVKSPIYIGGIPEELSKLAKSNLRGLDKTGSLSASVVTSFVGCLRELSVHANRYEFGVHSVGHQASKCTDSVESGSFFHSDGGHIRLYDEFRVGSQFSVNLEIKPRTLSGVLLAVFGQTDYLLIYLNDGNLTFAVDNGAGSFNVTFNPSSKYYLCDGEWHTVHASKINNVVTLTIDKQFGDTGMGIGGVSSTDTKDPLYIGGVPVDVQLSKGIVDNFVGCLRVVEMNSRRHSLNQARVEGHVTLNSCSLL</sequence>
<dbReference type="SMART" id="SM00282">
    <property type="entry name" value="LamG"/>
    <property type="match status" value="5"/>
</dbReference>
<feature type="coiled-coil region" evidence="13">
    <location>
        <begin position="1259"/>
        <end position="1300"/>
    </location>
</feature>
<dbReference type="FunFam" id="2.10.25.10:FF:000051">
    <property type="entry name" value="Laminin subunit alpha 4"/>
    <property type="match status" value="1"/>
</dbReference>
<comment type="subcellular location">
    <subcellularLocation>
        <location evidence="1">Secreted</location>
        <location evidence="1">Extracellular space</location>
        <location evidence="1">Extracellular matrix</location>
        <location evidence="1">Basement membrane</location>
    </subcellularLocation>
</comment>